<sequence>MSQMLSKLEFINSVVLTFVYTMLFIILSKKINKI</sequence>
<evidence type="ECO:0000313" key="3">
    <source>
        <dbReference type="Proteomes" id="UP000278627"/>
    </source>
</evidence>
<proteinExistence type="predicted"/>
<keyword evidence="1" id="KW-0812">Transmembrane</keyword>
<dbReference type="WBParaSite" id="BPAG_0000563701-mRNA-1">
    <property type="protein sequence ID" value="BPAG_0000563701-mRNA-1"/>
    <property type="gene ID" value="BPAG_0000563701"/>
</dbReference>
<dbReference type="EMBL" id="UZAD01004118">
    <property type="protein sequence ID" value="VDN86787.1"/>
    <property type="molecule type" value="Genomic_DNA"/>
</dbReference>
<evidence type="ECO:0000256" key="1">
    <source>
        <dbReference type="SAM" id="Phobius"/>
    </source>
</evidence>
<organism evidence="4">
    <name type="scientific">Brugia pahangi</name>
    <name type="common">Filarial nematode worm</name>
    <dbReference type="NCBI Taxonomy" id="6280"/>
    <lineage>
        <taxon>Eukaryota</taxon>
        <taxon>Metazoa</taxon>
        <taxon>Ecdysozoa</taxon>
        <taxon>Nematoda</taxon>
        <taxon>Chromadorea</taxon>
        <taxon>Rhabditida</taxon>
        <taxon>Spirurina</taxon>
        <taxon>Spiruromorpha</taxon>
        <taxon>Filarioidea</taxon>
        <taxon>Onchocercidae</taxon>
        <taxon>Brugia</taxon>
    </lineage>
</organism>
<evidence type="ECO:0000313" key="2">
    <source>
        <dbReference type="EMBL" id="VDN86787.1"/>
    </source>
</evidence>
<keyword evidence="1" id="KW-0472">Membrane</keyword>
<feature type="transmembrane region" description="Helical" evidence="1">
    <location>
        <begin position="6"/>
        <end position="27"/>
    </location>
</feature>
<evidence type="ECO:0000313" key="4">
    <source>
        <dbReference type="WBParaSite" id="BPAG_0000563701-mRNA-1"/>
    </source>
</evidence>
<reference evidence="4" key="1">
    <citation type="submission" date="2017-02" db="UniProtKB">
        <authorList>
            <consortium name="WormBaseParasite"/>
        </authorList>
    </citation>
    <scope>IDENTIFICATION</scope>
</reference>
<protein>
    <submittedName>
        <fullName evidence="4">ABC transporter permease</fullName>
    </submittedName>
</protein>
<dbReference type="AlphaFoldDB" id="A0A0N4TBQ0"/>
<dbReference type="Proteomes" id="UP000278627">
    <property type="component" value="Unassembled WGS sequence"/>
</dbReference>
<keyword evidence="3" id="KW-1185">Reference proteome</keyword>
<keyword evidence="1" id="KW-1133">Transmembrane helix</keyword>
<reference evidence="2 3" key="2">
    <citation type="submission" date="2018-11" db="EMBL/GenBank/DDBJ databases">
        <authorList>
            <consortium name="Pathogen Informatics"/>
        </authorList>
    </citation>
    <scope>NUCLEOTIDE SEQUENCE [LARGE SCALE GENOMIC DNA]</scope>
</reference>
<gene>
    <name evidence="2" type="ORF">BPAG_LOCUS5601</name>
</gene>
<name>A0A0N4TBQ0_BRUPA</name>
<accession>A0A0N4TBQ0</accession>